<feature type="region of interest" description="Disordered" evidence="1">
    <location>
        <begin position="1"/>
        <end position="20"/>
    </location>
</feature>
<evidence type="ECO:0000313" key="2">
    <source>
        <dbReference type="EMBL" id="MDI5963956.1"/>
    </source>
</evidence>
<accession>A0AA90H2E7</accession>
<protein>
    <submittedName>
        <fullName evidence="3">Uncharacterized protein</fullName>
    </submittedName>
</protein>
<dbReference type="Proteomes" id="UP001156398">
    <property type="component" value="Unassembled WGS sequence"/>
</dbReference>
<keyword evidence="4" id="KW-1185">Reference proteome</keyword>
<evidence type="ECO:0000256" key="1">
    <source>
        <dbReference type="SAM" id="MobiDB-lite"/>
    </source>
</evidence>
<gene>
    <name evidence="2" type="ORF">POF43_014745</name>
    <name evidence="3" type="ORF">POF50_012135</name>
</gene>
<organism evidence="3">
    <name type="scientific">Streptantibioticus silvisoli</name>
    <dbReference type="NCBI Taxonomy" id="2705255"/>
    <lineage>
        <taxon>Bacteria</taxon>
        <taxon>Bacillati</taxon>
        <taxon>Actinomycetota</taxon>
        <taxon>Actinomycetes</taxon>
        <taxon>Kitasatosporales</taxon>
        <taxon>Streptomycetaceae</taxon>
        <taxon>Streptantibioticus</taxon>
    </lineage>
</organism>
<sequence length="165" mass="18419">MPNAPKLDEDQLGLWETRPERPPRAGTIDLLCRLYSNNAQGLGFTGDYKNINQPAPMTGNARPETHRVPVPANSIERLAEEARKQLDRTRARGTVTPAQLDALEERLVCLRHEYLFTPPTPMLATLLAELDEVRELAAERQPASMQKRLSEMVALLATLVADVLI</sequence>
<evidence type="ECO:0000313" key="3">
    <source>
        <dbReference type="EMBL" id="MDI5970081.1"/>
    </source>
</evidence>
<proteinExistence type="predicted"/>
<dbReference type="EMBL" id="JAAGKO020000019">
    <property type="protein sequence ID" value="MDI5963956.1"/>
    <property type="molecule type" value="Genomic_DNA"/>
</dbReference>
<evidence type="ECO:0000313" key="4">
    <source>
        <dbReference type="Proteomes" id="UP001156398"/>
    </source>
</evidence>
<comment type="caution">
    <text evidence="3">The sequence shown here is derived from an EMBL/GenBank/DDBJ whole genome shotgun (WGS) entry which is preliminary data.</text>
</comment>
<reference evidence="3 4" key="1">
    <citation type="submission" date="2023-05" db="EMBL/GenBank/DDBJ databases">
        <title>Streptantibioticus silvisoli sp. nov., acidotolerant actinomycetes 1 from pine litter.</title>
        <authorList>
            <person name="Swiecimska M."/>
            <person name="Golinska P."/>
            <person name="Sangal V."/>
            <person name="Wachnowicz B."/>
            <person name="Goodfellow M."/>
        </authorList>
    </citation>
    <scope>NUCLEOTIDE SEQUENCE</scope>
    <source>
        <strain evidence="3">SL13</strain>
        <strain evidence="2 4">SL54</strain>
    </source>
</reference>
<dbReference type="AlphaFoldDB" id="A0AA90H2E7"/>
<dbReference type="RefSeq" id="WP_271312720.1">
    <property type="nucleotide sequence ID" value="NZ_JAAGKO020000019.1"/>
</dbReference>
<dbReference type="EMBL" id="JABXJJ020000013">
    <property type="protein sequence ID" value="MDI5970081.1"/>
    <property type="molecule type" value="Genomic_DNA"/>
</dbReference>
<name>A0AA90H2E7_9ACTN</name>